<evidence type="ECO:0000313" key="3">
    <source>
        <dbReference type="EMBL" id="BDS14965.1"/>
    </source>
</evidence>
<evidence type="ECO:0000256" key="1">
    <source>
        <dbReference type="ARBA" id="ARBA00008791"/>
    </source>
</evidence>
<feature type="domain" description="UspA" evidence="2">
    <location>
        <begin position="1"/>
        <end position="138"/>
    </location>
</feature>
<dbReference type="InterPro" id="IPR014729">
    <property type="entry name" value="Rossmann-like_a/b/a_fold"/>
</dbReference>
<sequence>MKNILLPTDFSKNAEKALDLALALARKFDAALHIIHTYHVTSHAGHLANVSRVIKEDREKEMQEFIESIKANLTTEVEVTGRCRKGYPVEVIEAEANKVSADLIIMGTLGASNLGKKLMGSTASNLIKNTKFPVLAVPKDTHYSDLNNVVVAIDALTMTVMDTLNPMIDIAQQSKLDIDLVHVSSQQLHTDIDPTIKEYLNKLAINHSYTKIQSDDLLNSILDFAHEKGNSILCLVSRQRNWFENLFHSSISQQIALKSDLPLLVLQEEDSAS</sequence>
<dbReference type="PRINTS" id="PR01438">
    <property type="entry name" value="UNVRSLSTRESS"/>
</dbReference>
<dbReference type="InterPro" id="IPR006015">
    <property type="entry name" value="Universal_stress_UspA"/>
</dbReference>
<dbReference type="AlphaFoldDB" id="A0A916DWR1"/>
<evidence type="ECO:0000259" key="2">
    <source>
        <dbReference type="Pfam" id="PF00582"/>
    </source>
</evidence>
<protein>
    <submittedName>
        <fullName evidence="3">Universal stress protein</fullName>
    </submittedName>
</protein>
<dbReference type="PANTHER" id="PTHR46268">
    <property type="entry name" value="STRESS RESPONSE PROTEIN NHAX"/>
    <property type="match status" value="1"/>
</dbReference>
<dbReference type="Proteomes" id="UP001060919">
    <property type="component" value="Chromosome"/>
</dbReference>
<dbReference type="Gene3D" id="3.40.50.620">
    <property type="entry name" value="HUPs"/>
    <property type="match status" value="2"/>
</dbReference>
<proteinExistence type="inferred from homology"/>
<dbReference type="RefSeq" id="WP_264790159.1">
    <property type="nucleotide sequence ID" value="NZ_AP026867.1"/>
</dbReference>
<keyword evidence="4" id="KW-1185">Reference proteome</keyword>
<dbReference type="InterPro" id="IPR006016">
    <property type="entry name" value="UspA"/>
</dbReference>
<reference evidence="3" key="1">
    <citation type="submission" date="2022-09" db="EMBL/GenBank/DDBJ databases">
        <title>Aureispira anguillicida sp. nov., isolated from Leptocephalus of Japanese eel Anguilla japonica.</title>
        <authorList>
            <person name="Yuasa K."/>
            <person name="Mekata T."/>
            <person name="Ikunari K."/>
        </authorList>
    </citation>
    <scope>NUCLEOTIDE SEQUENCE</scope>
    <source>
        <strain evidence="3">EL160426</strain>
    </source>
</reference>
<comment type="similarity">
    <text evidence="1">Belongs to the universal stress protein A family.</text>
</comment>
<accession>A0A916DWR1</accession>
<organism evidence="3 4">
    <name type="scientific">Aureispira anguillae</name>
    <dbReference type="NCBI Taxonomy" id="2864201"/>
    <lineage>
        <taxon>Bacteria</taxon>
        <taxon>Pseudomonadati</taxon>
        <taxon>Bacteroidota</taxon>
        <taxon>Saprospiria</taxon>
        <taxon>Saprospirales</taxon>
        <taxon>Saprospiraceae</taxon>
        <taxon>Aureispira</taxon>
    </lineage>
</organism>
<dbReference type="EMBL" id="AP026867">
    <property type="protein sequence ID" value="BDS14965.1"/>
    <property type="molecule type" value="Genomic_DNA"/>
</dbReference>
<dbReference type="Pfam" id="PF00582">
    <property type="entry name" value="Usp"/>
    <property type="match status" value="1"/>
</dbReference>
<dbReference type="SUPFAM" id="SSF52402">
    <property type="entry name" value="Adenine nucleotide alpha hydrolases-like"/>
    <property type="match status" value="2"/>
</dbReference>
<gene>
    <name evidence="3" type="ORF">AsAng_0057470</name>
</gene>
<dbReference type="PANTHER" id="PTHR46268:SF6">
    <property type="entry name" value="UNIVERSAL STRESS PROTEIN UP12"/>
    <property type="match status" value="1"/>
</dbReference>
<dbReference type="CDD" id="cd00293">
    <property type="entry name" value="USP-like"/>
    <property type="match status" value="1"/>
</dbReference>
<name>A0A916DWR1_9BACT</name>
<evidence type="ECO:0000313" key="4">
    <source>
        <dbReference type="Proteomes" id="UP001060919"/>
    </source>
</evidence>
<dbReference type="KEGG" id="aup:AsAng_0057470"/>